<feature type="region of interest" description="Disordered" evidence="1">
    <location>
        <begin position="1"/>
        <end position="30"/>
    </location>
</feature>
<feature type="compositionally biased region" description="Low complexity" evidence="1">
    <location>
        <begin position="13"/>
        <end position="30"/>
    </location>
</feature>
<proteinExistence type="predicted"/>
<evidence type="ECO:0000313" key="2">
    <source>
        <dbReference type="EMBL" id="CAA9233619.1"/>
    </source>
</evidence>
<organism evidence="2">
    <name type="scientific">uncultured Acetobacteraceae bacterium</name>
    <dbReference type="NCBI Taxonomy" id="169975"/>
    <lineage>
        <taxon>Bacteria</taxon>
        <taxon>Pseudomonadati</taxon>
        <taxon>Pseudomonadota</taxon>
        <taxon>Alphaproteobacteria</taxon>
        <taxon>Acetobacterales</taxon>
        <taxon>Acetobacteraceae</taxon>
        <taxon>environmental samples</taxon>
    </lineage>
</organism>
<sequence length="30" mass="3131">DRRHDHPRGPHVLAAPALAGRPLAGAPPAR</sequence>
<feature type="non-terminal residue" evidence="2">
    <location>
        <position position="30"/>
    </location>
</feature>
<dbReference type="EMBL" id="CADCTG010000120">
    <property type="protein sequence ID" value="CAA9233619.1"/>
    <property type="molecule type" value="Genomic_DNA"/>
</dbReference>
<gene>
    <name evidence="2" type="ORF">AVDCRST_MAG08-1256</name>
</gene>
<reference evidence="2" key="1">
    <citation type="submission" date="2020-02" db="EMBL/GenBank/DDBJ databases">
        <authorList>
            <person name="Meier V. D."/>
        </authorList>
    </citation>
    <scope>NUCLEOTIDE SEQUENCE</scope>
    <source>
        <strain evidence="2">AVDCRST_MAG08</strain>
    </source>
</reference>
<accession>A0A6J4HW77</accession>
<feature type="non-terminal residue" evidence="2">
    <location>
        <position position="1"/>
    </location>
</feature>
<name>A0A6J4HW77_9PROT</name>
<dbReference type="AlphaFoldDB" id="A0A6J4HW77"/>
<protein>
    <submittedName>
        <fullName evidence="2">Uncharacterized protein</fullName>
    </submittedName>
</protein>
<evidence type="ECO:0000256" key="1">
    <source>
        <dbReference type="SAM" id="MobiDB-lite"/>
    </source>
</evidence>